<keyword evidence="13" id="KW-1185">Reference proteome</keyword>
<feature type="transmembrane region" description="Helical" evidence="11">
    <location>
        <begin position="64"/>
        <end position="88"/>
    </location>
</feature>
<feature type="transmembrane region" description="Helical" evidence="11">
    <location>
        <begin position="39"/>
        <end position="58"/>
    </location>
</feature>
<dbReference type="InterPro" id="IPR044878">
    <property type="entry name" value="UbiA_sf"/>
</dbReference>
<dbReference type="InterPro" id="IPR006369">
    <property type="entry name" value="Protohaem_IX_farnesylTrfase"/>
</dbReference>
<dbReference type="PANTHER" id="PTHR43448">
    <property type="entry name" value="PROTOHEME IX FARNESYLTRANSFERASE, MITOCHONDRIAL"/>
    <property type="match status" value="1"/>
</dbReference>
<evidence type="ECO:0000256" key="9">
    <source>
        <dbReference type="ARBA" id="ARBA00023136"/>
    </source>
</evidence>
<evidence type="ECO:0000313" key="13">
    <source>
        <dbReference type="Proteomes" id="UP000825123"/>
    </source>
</evidence>
<proteinExistence type="inferred from homology"/>
<feature type="transmembrane region" description="Helical" evidence="11">
    <location>
        <begin position="292"/>
        <end position="308"/>
    </location>
</feature>
<evidence type="ECO:0000256" key="3">
    <source>
        <dbReference type="ARBA" id="ARBA00004919"/>
    </source>
</evidence>
<evidence type="ECO:0000256" key="11">
    <source>
        <dbReference type="HAMAP-Rule" id="MF_00154"/>
    </source>
</evidence>
<dbReference type="HAMAP" id="MF_00154">
    <property type="entry name" value="CyoE_CtaB"/>
    <property type="match status" value="1"/>
</dbReference>
<dbReference type="Pfam" id="PF01040">
    <property type="entry name" value="UbiA"/>
    <property type="match status" value="1"/>
</dbReference>
<dbReference type="GO" id="GO:0048034">
    <property type="term" value="P:heme O biosynthetic process"/>
    <property type="evidence" value="ECO:0007669"/>
    <property type="project" value="UniProtKB-UniRule"/>
</dbReference>
<evidence type="ECO:0000256" key="7">
    <source>
        <dbReference type="ARBA" id="ARBA00022989"/>
    </source>
</evidence>
<organism evidence="12 13">
    <name type="scientific">Stygiolobus caldivivus</name>
    <dbReference type="NCBI Taxonomy" id="2824673"/>
    <lineage>
        <taxon>Archaea</taxon>
        <taxon>Thermoproteota</taxon>
        <taxon>Thermoprotei</taxon>
        <taxon>Sulfolobales</taxon>
        <taxon>Sulfolobaceae</taxon>
        <taxon>Stygiolobus</taxon>
    </lineage>
</organism>
<dbReference type="EMBL" id="AP024597">
    <property type="protein sequence ID" value="BCU71420.1"/>
    <property type="molecule type" value="Genomic_DNA"/>
</dbReference>
<dbReference type="PANTHER" id="PTHR43448:SF2">
    <property type="entry name" value="PROTOHEME IX FARNESYLTRANSFERASE, MITOCHONDRIAL"/>
    <property type="match status" value="1"/>
</dbReference>
<evidence type="ECO:0000256" key="10">
    <source>
        <dbReference type="ARBA" id="ARBA00047690"/>
    </source>
</evidence>
<keyword evidence="6 11" id="KW-0812">Transmembrane</keyword>
<sequence length="309" mass="34341">MLAIICNKFFNSKTECYFKMSITFSRKLNDYVKLAKPRVISLLDMAALTGFVLGLTKVTDIMSWVYVIPVLIGGSLAAGGGMIINGGLEIEKDKLMQRTSWRPTVKGEVSKKEAYMVGIFLAITGTAIGLLDNLLTSLFIALGFLVYVLVYSIWLKPRTWWNIVIGGLAGSAAAWAGYAASSNAFDIESLMLGLLVFMWTPGHFWSLALRFRDDYAKAEIPMLPVLVDEKTSAKAIAISNILMIPFALYLSVYLGIVYSIITAIFSSILLYYNFKLLKNPTKDEAWRSFKFSSPYLAIILMVAIILKII</sequence>
<evidence type="ECO:0000256" key="4">
    <source>
        <dbReference type="ARBA" id="ARBA00010223"/>
    </source>
</evidence>
<dbReference type="GO" id="GO:0005886">
    <property type="term" value="C:plasma membrane"/>
    <property type="evidence" value="ECO:0007669"/>
    <property type="project" value="UniProtKB-SubCell"/>
</dbReference>
<gene>
    <name evidence="11" type="primary">ctaB</name>
    <name evidence="12" type="ORF">KN1_27170</name>
</gene>
<comment type="miscellaneous">
    <text evidence="11">Carbon 2 of the heme B porphyrin ring is defined according to the Fischer nomenclature.</text>
</comment>
<keyword evidence="7 11" id="KW-1133">Transmembrane helix</keyword>
<feature type="transmembrane region" description="Helical" evidence="11">
    <location>
        <begin position="137"/>
        <end position="155"/>
    </location>
</feature>
<dbReference type="AlphaFoldDB" id="A0A8D5U9A5"/>
<comment type="function">
    <text evidence="1 11">Converts heme B (protoheme IX) to heme O by substitution of the vinyl group on carbon 2 of heme B porphyrin ring with a hydroxyethyl farnesyl side group.</text>
</comment>
<evidence type="ECO:0000256" key="1">
    <source>
        <dbReference type="ARBA" id="ARBA00004019"/>
    </source>
</evidence>
<name>A0A8D5U9A5_9CREN</name>
<dbReference type="GO" id="GO:0008495">
    <property type="term" value="F:protoheme IX farnesyltransferase activity"/>
    <property type="evidence" value="ECO:0007669"/>
    <property type="project" value="UniProtKB-UniRule"/>
</dbReference>
<keyword evidence="11" id="KW-1003">Cell membrane</keyword>
<comment type="subcellular location">
    <subcellularLocation>
        <location evidence="2 11">Cell membrane</location>
        <topology evidence="2 11">Multi-pass membrane protein</topology>
    </subcellularLocation>
</comment>
<dbReference type="Gene3D" id="1.10.357.140">
    <property type="entry name" value="UbiA prenyltransferase"/>
    <property type="match status" value="1"/>
</dbReference>
<evidence type="ECO:0000256" key="6">
    <source>
        <dbReference type="ARBA" id="ARBA00022692"/>
    </source>
</evidence>
<evidence type="ECO:0000256" key="2">
    <source>
        <dbReference type="ARBA" id="ARBA00004651"/>
    </source>
</evidence>
<keyword evidence="9 11" id="KW-0472">Membrane</keyword>
<evidence type="ECO:0000256" key="8">
    <source>
        <dbReference type="ARBA" id="ARBA00023133"/>
    </source>
</evidence>
<keyword evidence="5 11" id="KW-0808">Transferase</keyword>
<comment type="similarity">
    <text evidence="4">In the C-terminal section; belongs to the UbiA prenyltransferase family. Protoheme IX farnesyltransferase subfamily.</text>
</comment>
<keyword evidence="8 11" id="KW-0350">Heme biosynthesis</keyword>
<feature type="transmembrane region" description="Helical" evidence="11">
    <location>
        <begin position="246"/>
        <end position="272"/>
    </location>
</feature>
<feature type="transmembrane region" description="Helical" evidence="11">
    <location>
        <begin position="160"/>
        <end position="178"/>
    </location>
</feature>
<accession>A0A8D5U9A5</accession>
<reference evidence="12 13" key="1">
    <citation type="submission" date="2021-04" db="EMBL/GenBank/DDBJ databases">
        <title>Complete genome sequence of Stygiolobus sp. KN-1.</title>
        <authorList>
            <person name="Nakamura K."/>
            <person name="Sakai H."/>
            <person name="Kurosawa N."/>
        </authorList>
    </citation>
    <scope>NUCLEOTIDE SEQUENCE [LARGE SCALE GENOMIC DNA]</scope>
    <source>
        <strain evidence="12 13">KN-1</strain>
    </source>
</reference>
<dbReference type="KEGG" id="csty:KN1_27170"/>
<dbReference type="NCBIfam" id="TIGR01473">
    <property type="entry name" value="cyoE_ctaB"/>
    <property type="match status" value="1"/>
</dbReference>
<comment type="similarity">
    <text evidence="11">Belongs to the UbiA prenyltransferase family. Protoheme IX farnesyltransferase subfamily.</text>
</comment>
<dbReference type="EC" id="2.5.1.141" evidence="11"/>
<dbReference type="UniPathway" id="UPA00834">
    <property type="reaction ID" value="UER00712"/>
</dbReference>
<evidence type="ECO:0000256" key="5">
    <source>
        <dbReference type="ARBA" id="ARBA00022679"/>
    </source>
</evidence>
<feature type="transmembrane region" description="Helical" evidence="11">
    <location>
        <begin position="190"/>
        <end position="209"/>
    </location>
</feature>
<evidence type="ECO:0000313" key="12">
    <source>
        <dbReference type="EMBL" id="BCU71420.1"/>
    </source>
</evidence>
<feature type="transmembrane region" description="Helical" evidence="11">
    <location>
        <begin position="114"/>
        <end position="131"/>
    </location>
</feature>
<comment type="catalytic activity">
    <reaction evidence="10 11">
        <text>heme b + (2E,6E)-farnesyl diphosphate + H2O = Fe(II)-heme o + diphosphate</text>
        <dbReference type="Rhea" id="RHEA:28070"/>
        <dbReference type="ChEBI" id="CHEBI:15377"/>
        <dbReference type="ChEBI" id="CHEBI:33019"/>
        <dbReference type="ChEBI" id="CHEBI:60344"/>
        <dbReference type="ChEBI" id="CHEBI:60530"/>
        <dbReference type="ChEBI" id="CHEBI:175763"/>
        <dbReference type="EC" id="2.5.1.141"/>
    </reaction>
</comment>
<dbReference type="Proteomes" id="UP000825123">
    <property type="component" value="Chromosome"/>
</dbReference>
<dbReference type="InterPro" id="IPR000537">
    <property type="entry name" value="UbiA_prenyltransferase"/>
</dbReference>
<protein>
    <recommendedName>
        <fullName evidence="11">Protoheme IX farnesyltransferase</fullName>
        <ecNumber evidence="11">2.5.1.141</ecNumber>
    </recommendedName>
    <alternativeName>
        <fullName evidence="11">Heme B farnesyltransferase</fullName>
    </alternativeName>
    <alternativeName>
        <fullName evidence="11">Heme O synthase</fullName>
    </alternativeName>
</protein>
<dbReference type="CDD" id="cd13957">
    <property type="entry name" value="PT_UbiA_Cox10"/>
    <property type="match status" value="1"/>
</dbReference>
<comment type="pathway">
    <text evidence="3 11">Porphyrin-containing compound metabolism; heme O biosynthesis; heme O from protoheme: step 1/1.</text>
</comment>